<proteinExistence type="predicted"/>
<keyword evidence="3" id="KW-1185">Reference proteome</keyword>
<organism evidence="2 3">
    <name type="scientific">Ooceraea biroi</name>
    <name type="common">Clonal raider ant</name>
    <name type="synonym">Cerapachys biroi</name>
    <dbReference type="NCBI Taxonomy" id="2015173"/>
    <lineage>
        <taxon>Eukaryota</taxon>
        <taxon>Metazoa</taxon>
        <taxon>Ecdysozoa</taxon>
        <taxon>Arthropoda</taxon>
        <taxon>Hexapoda</taxon>
        <taxon>Insecta</taxon>
        <taxon>Pterygota</taxon>
        <taxon>Neoptera</taxon>
        <taxon>Endopterygota</taxon>
        <taxon>Hymenoptera</taxon>
        <taxon>Apocrita</taxon>
        <taxon>Aculeata</taxon>
        <taxon>Formicoidea</taxon>
        <taxon>Formicidae</taxon>
        <taxon>Dorylinae</taxon>
        <taxon>Ooceraea</taxon>
    </lineage>
</organism>
<sequence length="57" mass="6751">MELVRAIGSRMDAPRAEIEHQEERVDGRDNAHVERTGRKRARESWRSLAHSLAYRRH</sequence>
<dbReference type="Proteomes" id="UP000053097">
    <property type="component" value="Unassembled WGS sequence"/>
</dbReference>
<gene>
    <name evidence="2" type="ORF">X777_07624</name>
</gene>
<evidence type="ECO:0000313" key="2">
    <source>
        <dbReference type="EMBL" id="EZA62807.1"/>
    </source>
</evidence>
<protein>
    <submittedName>
        <fullName evidence="2">Uncharacterized protein</fullName>
    </submittedName>
</protein>
<accession>A0A026X3G0</accession>
<feature type="region of interest" description="Disordered" evidence="1">
    <location>
        <begin position="18"/>
        <end position="44"/>
    </location>
</feature>
<dbReference type="AlphaFoldDB" id="A0A026X3G0"/>
<dbReference type="EMBL" id="KK107019">
    <property type="protein sequence ID" value="EZA62807.1"/>
    <property type="molecule type" value="Genomic_DNA"/>
</dbReference>
<reference evidence="2 3" key="1">
    <citation type="journal article" date="2014" name="Curr. Biol.">
        <title>The genome of the clonal raider ant Cerapachys biroi.</title>
        <authorList>
            <person name="Oxley P.R."/>
            <person name="Ji L."/>
            <person name="Fetter-Pruneda I."/>
            <person name="McKenzie S.K."/>
            <person name="Li C."/>
            <person name="Hu H."/>
            <person name="Zhang G."/>
            <person name="Kronauer D.J."/>
        </authorList>
    </citation>
    <scope>NUCLEOTIDE SEQUENCE [LARGE SCALE GENOMIC DNA]</scope>
</reference>
<evidence type="ECO:0000313" key="3">
    <source>
        <dbReference type="Proteomes" id="UP000053097"/>
    </source>
</evidence>
<feature type="compositionally biased region" description="Basic and acidic residues" evidence="1">
    <location>
        <begin position="18"/>
        <end position="36"/>
    </location>
</feature>
<name>A0A026X3G0_OOCBI</name>
<evidence type="ECO:0000256" key="1">
    <source>
        <dbReference type="SAM" id="MobiDB-lite"/>
    </source>
</evidence>